<reference evidence="1 2" key="1">
    <citation type="journal article" date="2016" name="Nat. Commun.">
        <title>Thousands of microbial genomes shed light on interconnected biogeochemical processes in an aquifer system.</title>
        <authorList>
            <person name="Anantharaman K."/>
            <person name="Brown C.T."/>
            <person name="Hug L.A."/>
            <person name="Sharon I."/>
            <person name="Castelle C.J."/>
            <person name="Probst A.J."/>
            <person name="Thomas B.C."/>
            <person name="Singh A."/>
            <person name="Wilkins M.J."/>
            <person name="Karaoz U."/>
            <person name="Brodie E.L."/>
            <person name="Williams K.H."/>
            <person name="Hubbard S.S."/>
            <person name="Banfield J.F."/>
        </authorList>
    </citation>
    <scope>NUCLEOTIDE SEQUENCE [LARGE SCALE GENOMIC DNA]</scope>
</reference>
<dbReference type="Pfam" id="PF05991">
    <property type="entry name" value="NYN_YacP"/>
    <property type="match status" value="1"/>
</dbReference>
<protein>
    <recommendedName>
        <fullName evidence="3">RNA-binding protein</fullName>
    </recommendedName>
</protein>
<dbReference type="PANTHER" id="PTHR34547:SF1">
    <property type="entry name" value="YACP-LIKE NYN DOMAIN PROTEIN"/>
    <property type="match status" value="1"/>
</dbReference>
<dbReference type="Proteomes" id="UP000178187">
    <property type="component" value="Unassembled WGS sequence"/>
</dbReference>
<evidence type="ECO:0000313" key="1">
    <source>
        <dbReference type="EMBL" id="OGW98790.1"/>
    </source>
</evidence>
<accession>A0A1G1L0W9</accession>
<dbReference type="PANTHER" id="PTHR34547">
    <property type="entry name" value="YACP-LIKE NYN DOMAIN PROTEIN"/>
    <property type="match status" value="1"/>
</dbReference>
<sequence length="166" mass="18743">MIYILDAYNVIHKIPSLETMLDKSLRAARDALVAFCGKFASGRGDILKIILVFDGKSQFRDLPQAHPPKIDLIFSETNEDADERIITLLEQLSKKTNACVVSDDNFVINQVRAYGARVMPVCQFEQLVNSRNKKIKNRKMPFDNSSLPPEIARAITEAYKKELGIT</sequence>
<evidence type="ECO:0008006" key="3">
    <source>
        <dbReference type="Google" id="ProtNLM"/>
    </source>
</evidence>
<dbReference type="EMBL" id="MHFR01000028">
    <property type="protein sequence ID" value="OGW98790.1"/>
    <property type="molecule type" value="Genomic_DNA"/>
</dbReference>
<organism evidence="1 2">
    <name type="scientific">Candidatus Danuiimicrobium aquiferis</name>
    <dbReference type="NCBI Taxonomy" id="1801832"/>
    <lineage>
        <taxon>Bacteria</taxon>
        <taxon>Pseudomonadati</taxon>
        <taxon>Candidatus Omnitrophota</taxon>
        <taxon>Candidatus Danuiimicrobium</taxon>
    </lineage>
</organism>
<evidence type="ECO:0000313" key="2">
    <source>
        <dbReference type="Proteomes" id="UP000178187"/>
    </source>
</evidence>
<gene>
    <name evidence="1" type="ORF">A3G33_01120</name>
</gene>
<dbReference type="AlphaFoldDB" id="A0A1G1L0W9"/>
<dbReference type="InterPro" id="IPR010298">
    <property type="entry name" value="YacP-like"/>
</dbReference>
<proteinExistence type="predicted"/>
<comment type="caution">
    <text evidence="1">The sequence shown here is derived from an EMBL/GenBank/DDBJ whole genome shotgun (WGS) entry which is preliminary data.</text>
</comment>
<name>A0A1G1L0W9_9BACT</name>